<dbReference type="Gene3D" id="1.20.1740.10">
    <property type="entry name" value="Amino acid/polyamine transporter I"/>
    <property type="match status" value="1"/>
</dbReference>
<dbReference type="Proteomes" id="UP000669179">
    <property type="component" value="Unassembled WGS sequence"/>
</dbReference>
<name>A0A939P9C9_9ACTN</name>
<keyword evidence="2 5" id="KW-0812">Transmembrane</keyword>
<sequence>MPHAASPAASQPAPPSTSPTARLSLIDVVAQSIGFMGPVFAVSILLPQLVGQNNAGKGAGVAAPLAVLIATVGMLALAWIVATYARRVHHAGSLYNYVTLGLGTRTGAATGLLYYAGIIALGAAIAVLIGGYVHDNLQAEFDVTPLPIWGWQLLFLAALLAVVYFGVQLSTRTQLVLALVSLLVLLVFFVNVIIQLGSDNSLTAFRPSSARDGWGGILFAVLYGVLLFTGFETAANLAEETDNPGRHIPRAVLSSVLIAAVFFTLGTYAQVAGFHFDLGAMAKASGAPLITLGGPDSAGGYGSQAVARLLELVVLLDMIAVYIGVSVAATRGVFALARDRWLPRPLATLSPRTGTPVGATALVGVVYLAVIGISNWFPKLVALPGVPGYFSMFSWASTFGSFSLAVTYLLLAVGGPRGLRDHPRRAAVYTASAIGLVTTAGAVFGALYKVPHPTVYAAYAALAWFAVALLLAVLLGGNSRRVPTPTPQTAS</sequence>
<feature type="transmembrane region" description="Helical" evidence="5">
    <location>
        <begin position="112"/>
        <end position="133"/>
    </location>
</feature>
<dbReference type="RefSeq" id="WP_208253332.1">
    <property type="nucleotide sequence ID" value="NZ_JAGEOJ010000001.1"/>
</dbReference>
<evidence type="ECO:0000256" key="4">
    <source>
        <dbReference type="ARBA" id="ARBA00023136"/>
    </source>
</evidence>
<dbReference type="PANTHER" id="PTHR42770:SF16">
    <property type="entry name" value="AMINO ACID PERMEASE"/>
    <property type="match status" value="1"/>
</dbReference>
<protein>
    <submittedName>
        <fullName evidence="7">APC family permease</fullName>
    </submittedName>
</protein>
<feature type="transmembrane region" description="Helical" evidence="5">
    <location>
        <begin position="62"/>
        <end position="85"/>
    </location>
</feature>
<feature type="transmembrane region" description="Helical" evidence="5">
    <location>
        <begin position="251"/>
        <end position="271"/>
    </location>
</feature>
<accession>A0A939P9C9</accession>
<evidence type="ECO:0000256" key="3">
    <source>
        <dbReference type="ARBA" id="ARBA00022989"/>
    </source>
</evidence>
<organism evidence="7 8">
    <name type="scientific">Actinomadura barringtoniae</name>
    <dbReference type="NCBI Taxonomy" id="1427535"/>
    <lineage>
        <taxon>Bacteria</taxon>
        <taxon>Bacillati</taxon>
        <taxon>Actinomycetota</taxon>
        <taxon>Actinomycetes</taxon>
        <taxon>Streptosporangiales</taxon>
        <taxon>Thermomonosporaceae</taxon>
        <taxon>Actinomadura</taxon>
    </lineage>
</organism>
<feature type="transmembrane region" description="Helical" evidence="5">
    <location>
        <begin position="148"/>
        <end position="167"/>
    </location>
</feature>
<evidence type="ECO:0000256" key="1">
    <source>
        <dbReference type="ARBA" id="ARBA00004141"/>
    </source>
</evidence>
<feature type="transmembrane region" description="Helical" evidence="5">
    <location>
        <begin position="357"/>
        <end position="377"/>
    </location>
</feature>
<evidence type="ECO:0000313" key="8">
    <source>
        <dbReference type="Proteomes" id="UP000669179"/>
    </source>
</evidence>
<evidence type="ECO:0000259" key="6">
    <source>
        <dbReference type="Pfam" id="PF00324"/>
    </source>
</evidence>
<dbReference type="EMBL" id="JAGEOJ010000001">
    <property type="protein sequence ID" value="MBO2445728.1"/>
    <property type="molecule type" value="Genomic_DNA"/>
</dbReference>
<feature type="transmembrane region" description="Helical" evidence="5">
    <location>
        <begin position="214"/>
        <end position="231"/>
    </location>
</feature>
<feature type="transmembrane region" description="Helical" evidence="5">
    <location>
        <begin position="426"/>
        <end position="448"/>
    </location>
</feature>
<dbReference type="PANTHER" id="PTHR42770">
    <property type="entry name" value="AMINO ACID TRANSPORTER-RELATED"/>
    <property type="match status" value="1"/>
</dbReference>
<keyword evidence="4 5" id="KW-0472">Membrane</keyword>
<dbReference type="Pfam" id="PF00324">
    <property type="entry name" value="AA_permease"/>
    <property type="match status" value="1"/>
</dbReference>
<dbReference type="AlphaFoldDB" id="A0A939P9C9"/>
<dbReference type="InterPro" id="IPR004841">
    <property type="entry name" value="AA-permease/SLC12A_dom"/>
</dbReference>
<dbReference type="GO" id="GO:0016020">
    <property type="term" value="C:membrane"/>
    <property type="evidence" value="ECO:0007669"/>
    <property type="project" value="UniProtKB-SubCell"/>
</dbReference>
<feature type="transmembrane region" description="Helical" evidence="5">
    <location>
        <begin position="28"/>
        <end position="50"/>
    </location>
</feature>
<gene>
    <name evidence="7" type="ORF">J4573_01355</name>
</gene>
<evidence type="ECO:0000313" key="7">
    <source>
        <dbReference type="EMBL" id="MBO2445728.1"/>
    </source>
</evidence>
<feature type="transmembrane region" description="Helical" evidence="5">
    <location>
        <begin position="319"/>
        <end position="337"/>
    </location>
</feature>
<dbReference type="InterPro" id="IPR050367">
    <property type="entry name" value="APC_superfamily"/>
</dbReference>
<proteinExistence type="predicted"/>
<feature type="transmembrane region" description="Helical" evidence="5">
    <location>
        <begin position="174"/>
        <end position="194"/>
    </location>
</feature>
<keyword evidence="8" id="KW-1185">Reference proteome</keyword>
<comment type="caution">
    <text evidence="7">The sequence shown here is derived from an EMBL/GenBank/DDBJ whole genome shotgun (WGS) entry which is preliminary data.</text>
</comment>
<feature type="transmembrane region" description="Helical" evidence="5">
    <location>
        <begin position="454"/>
        <end position="475"/>
    </location>
</feature>
<comment type="subcellular location">
    <subcellularLocation>
        <location evidence="1">Membrane</location>
        <topology evidence="1">Multi-pass membrane protein</topology>
    </subcellularLocation>
</comment>
<evidence type="ECO:0000256" key="5">
    <source>
        <dbReference type="SAM" id="Phobius"/>
    </source>
</evidence>
<feature type="domain" description="Amino acid permease/ SLC12A" evidence="6">
    <location>
        <begin position="54"/>
        <end position="412"/>
    </location>
</feature>
<feature type="transmembrane region" description="Helical" evidence="5">
    <location>
        <begin position="389"/>
        <end position="414"/>
    </location>
</feature>
<reference evidence="7" key="1">
    <citation type="submission" date="2021-03" db="EMBL/GenBank/DDBJ databases">
        <authorList>
            <person name="Kanchanasin P."/>
            <person name="Saeng-In P."/>
            <person name="Phongsopitanun W."/>
            <person name="Yuki M."/>
            <person name="Kudo T."/>
            <person name="Ohkuma M."/>
            <person name="Tanasupawat S."/>
        </authorList>
    </citation>
    <scope>NUCLEOTIDE SEQUENCE</scope>
    <source>
        <strain evidence="7">GKU 128</strain>
    </source>
</reference>
<dbReference type="PIRSF" id="PIRSF006060">
    <property type="entry name" value="AA_transporter"/>
    <property type="match status" value="1"/>
</dbReference>
<evidence type="ECO:0000256" key="2">
    <source>
        <dbReference type="ARBA" id="ARBA00022692"/>
    </source>
</evidence>
<keyword evidence="3 5" id="KW-1133">Transmembrane helix</keyword>
<dbReference type="GO" id="GO:0055085">
    <property type="term" value="P:transmembrane transport"/>
    <property type="evidence" value="ECO:0007669"/>
    <property type="project" value="InterPro"/>
</dbReference>